<dbReference type="AlphaFoldDB" id="A0A8S9ZRM1"/>
<dbReference type="Proteomes" id="UP000605970">
    <property type="component" value="Unassembled WGS sequence"/>
</dbReference>
<evidence type="ECO:0000313" key="1">
    <source>
        <dbReference type="EMBL" id="KAF7635884.1"/>
    </source>
</evidence>
<proteinExistence type="predicted"/>
<gene>
    <name evidence="1" type="ORF">Mgra_00004795</name>
</gene>
<keyword evidence="2" id="KW-1185">Reference proteome</keyword>
<dbReference type="OrthoDB" id="114660at2759"/>
<sequence>MDVLAANNQQNHNINSQQVTLKEETTTISTIAVRVEPHSTLVVALLKSINYVDFRIDEMHPGLLEIGENHQKNSKLLQIHNDLFHRLLEKHQQIDDLLNRAEQIASEQTKVQDYIVYKAMANGLATAWKGLSRQLEMRGYILTDTQHLYELSLKQEELSKLLNSRFKNNSSTTFTSEEAIADGYYYLN</sequence>
<evidence type="ECO:0000313" key="2">
    <source>
        <dbReference type="Proteomes" id="UP000605970"/>
    </source>
</evidence>
<dbReference type="SUPFAM" id="SSF46966">
    <property type="entry name" value="Spectrin repeat"/>
    <property type="match status" value="1"/>
</dbReference>
<reference evidence="1" key="1">
    <citation type="journal article" date="2020" name="Ecol. Evol.">
        <title>Genome structure and content of the rice root-knot nematode (Meloidogyne graminicola).</title>
        <authorList>
            <person name="Phan N.T."/>
            <person name="Danchin E.G.J."/>
            <person name="Klopp C."/>
            <person name="Perfus-Barbeoch L."/>
            <person name="Kozlowski D.K."/>
            <person name="Koutsovoulos G.D."/>
            <person name="Lopez-Roques C."/>
            <person name="Bouchez O."/>
            <person name="Zahm M."/>
            <person name="Besnard G."/>
            <person name="Bellafiore S."/>
        </authorList>
    </citation>
    <scope>NUCLEOTIDE SEQUENCE</scope>
    <source>
        <strain evidence="1">VN-18</strain>
    </source>
</reference>
<comment type="caution">
    <text evidence="1">The sequence shown here is derived from an EMBL/GenBank/DDBJ whole genome shotgun (WGS) entry which is preliminary data.</text>
</comment>
<protein>
    <submittedName>
        <fullName evidence="1">Uncharacterized protein</fullName>
    </submittedName>
</protein>
<accession>A0A8S9ZRM1</accession>
<dbReference type="Gene3D" id="1.20.58.60">
    <property type="match status" value="1"/>
</dbReference>
<dbReference type="EMBL" id="JABEBT010000037">
    <property type="protein sequence ID" value="KAF7635884.1"/>
    <property type="molecule type" value="Genomic_DNA"/>
</dbReference>
<organism evidence="1 2">
    <name type="scientific">Meloidogyne graminicola</name>
    <dbReference type="NCBI Taxonomy" id="189291"/>
    <lineage>
        <taxon>Eukaryota</taxon>
        <taxon>Metazoa</taxon>
        <taxon>Ecdysozoa</taxon>
        <taxon>Nematoda</taxon>
        <taxon>Chromadorea</taxon>
        <taxon>Rhabditida</taxon>
        <taxon>Tylenchina</taxon>
        <taxon>Tylenchomorpha</taxon>
        <taxon>Tylenchoidea</taxon>
        <taxon>Meloidogynidae</taxon>
        <taxon>Meloidogyninae</taxon>
        <taxon>Meloidogyne</taxon>
    </lineage>
</organism>
<name>A0A8S9ZRM1_9BILA</name>